<dbReference type="AlphaFoldDB" id="A0AAV1SNQ4"/>
<keyword evidence="2" id="KW-1185">Reference proteome</keyword>
<proteinExistence type="predicted"/>
<gene>
    <name evidence="1" type="ORF">DCAF_LOCUS24793</name>
</gene>
<reference evidence="1 2" key="1">
    <citation type="submission" date="2024-01" db="EMBL/GenBank/DDBJ databases">
        <authorList>
            <person name="Waweru B."/>
        </authorList>
    </citation>
    <scope>NUCLEOTIDE SEQUENCE [LARGE SCALE GENOMIC DNA]</scope>
</reference>
<evidence type="ECO:0000313" key="1">
    <source>
        <dbReference type="EMBL" id="CAK7353564.1"/>
    </source>
</evidence>
<organism evidence="1 2">
    <name type="scientific">Dovyalis caffra</name>
    <dbReference type="NCBI Taxonomy" id="77055"/>
    <lineage>
        <taxon>Eukaryota</taxon>
        <taxon>Viridiplantae</taxon>
        <taxon>Streptophyta</taxon>
        <taxon>Embryophyta</taxon>
        <taxon>Tracheophyta</taxon>
        <taxon>Spermatophyta</taxon>
        <taxon>Magnoliopsida</taxon>
        <taxon>eudicotyledons</taxon>
        <taxon>Gunneridae</taxon>
        <taxon>Pentapetalae</taxon>
        <taxon>rosids</taxon>
        <taxon>fabids</taxon>
        <taxon>Malpighiales</taxon>
        <taxon>Salicaceae</taxon>
        <taxon>Flacourtieae</taxon>
        <taxon>Dovyalis</taxon>
    </lineage>
</organism>
<evidence type="ECO:0000313" key="2">
    <source>
        <dbReference type="Proteomes" id="UP001314170"/>
    </source>
</evidence>
<dbReference type="EMBL" id="CAWUPB010001194">
    <property type="protein sequence ID" value="CAK7353564.1"/>
    <property type="molecule type" value="Genomic_DNA"/>
</dbReference>
<name>A0AAV1SNQ4_9ROSI</name>
<dbReference type="Proteomes" id="UP001314170">
    <property type="component" value="Unassembled WGS sequence"/>
</dbReference>
<sequence>MVGWLLLIKVLAVPKRLKVLGHGYIGGVRKETCGITGKLPKLDSTREQESRFDILDNTEDLLTGHKLDLASKSIKLADVSIYPSQAELAFRKAHNDQQKSEALTKGLIQGAEGSWFLRVGVKDVGRGTWRWMQLVV</sequence>
<protein>
    <submittedName>
        <fullName evidence="1">Uncharacterized protein</fullName>
    </submittedName>
</protein>
<accession>A0AAV1SNQ4</accession>
<comment type="caution">
    <text evidence="1">The sequence shown here is derived from an EMBL/GenBank/DDBJ whole genome shotgun (WGS) entry which is preliminary data.</text>
</comment>